<dbReference type="OrthoDB" id="26525at2759"/>
<reference evidence="2 3" key="1">
    <citation type="submission" date="2020-02" db="EMBL/GenBank/DDBJ databases">
        <title>Draft genome sequence of Haematococcus lacustris strain NIES-144.</title>
        <authorList>
            <person name="Morimoto D."/>
            <person name="Nakagawa S."/>
            <person name="Yoshida T."/>
            <person name="Sawayama S."/>
        </authorList>
    </citation>
    <scope>NUCLEOTIDE SEQUENCE [LARGE SCALE GENOMIC DNA]</scope>
    <source>
        <strain evidence="2 3">NIES-144</strain>
    </source>
</reference>
<dbReference type="SUPFAM" id="SSF47473">
    <property type="entry name" value="EF-hand"/>
    <property type="match status" value="1"/>
</dbReference>
<evidence type="ECO:0000313" key="3">
    <source>
        <dbReference type="Proteomes" id="UP000485058"/>
    </source>
</evidence>
<dbReference type="Gene3D" id="1.20.890.10">
    <property type="entry name" value="cAMP-dependent protein kinase regulatory subunit, dimerization-anchoring domain"/>
    <property type="match status" value="1"/>
</dbReference>
<sequence>MPVASRDVDALDPLPDSKLKEEDQAYLERHGIDKLLTDLMSNMVQLKPQDPLQYIIDTLQFGSQFAMQEPGTGLPEHRKGKLLDLFRVIDTDNRGKISLQSLEAYTRKYGGTCISQQDLASMFTDFRPGQDNLVTQREFLVFFSKVSKAMPNAAFDELIRDLMA</sequence>
<dbReference type="InterPro" id="IPR011992">
    <property type="entry name" value="EF-hand-dom_pair"/>
</dbReference>
<accession>A0A699YHI0</accession>
<keyword evidence="3" id="KW-1185">Reference proteome</keyword>
<dbReference type="SUPFAM" id="SSF47391">
    <property type="entry name" value="Dimerization-anchoring domain of cAMP-dependent PK regulatory subunit"/>
    <property type="match status" value="1"/>
</dbReference>
<name>A0A699YHI0_HAELA</name>
<proteinExistence type="predicted"/>
<protein>
    <recommendedName>
        <fullName evidence="1">EF-hand domain-containing protein</fullName>
    </recommendedName>
</protein>
<evidence type="ECO:0000313" key="2">
    <source>
        <dbReference type="EMBL" id="GFH09553.1"/>
    </source>
</evidence>
<dbReference type="AlphaFoldDB" id="A0A699YHI0"/>
<dbReference type="Gene3D" id="1.10.238.10">
    <property type="entry name" value="EF-hand"/>
    <property type="match status" value="1"/>
</dbReference>
<evidence type="ECO:0000259" key="1">
    <source>
        <dbReference type="PROSITE" id="PS50222"/>
    </source>
</evidence>
<dbReference type="CDD" id="cd22961">
    <property type="entry name" value="DD_TEX55-like"/>
    <property type="match status" value="1"/>
</dbReference>
<feature type="non-terminal residue" evidence="2">
    <location>
        <position position="1"/>
    </location>
</feature>
<feature type="domain" description="EF-hand" evidence="1">
    <location>
        <begin position="77"/>
        <end position="112"/>
    </location>
</feature>
<comment type="caution">
    <text evidence="2">The sequence shown here is derived from an EMBL/GenBank/DDBJ whole genome shotgun (WGS) entry which is preliminary data.</text>
</comment>
<gene>
    <name evidence="2" type="ORF">HaLaN_04721</name>
</gene>
<dbReference type="InterPro" id="IPR002048">
    <property type="entry name" value="EF_hand_dom"/>
</dbReference>
<dbReference type="GO" id="GO:0005509">
    <property type="term" value="F:calcium ion binding"/>
    <property type="evidence" value="ECO:0007669"/>
    <property type="project" value="InterPro"/>
</dbReference>
<organism evidence="2 3">
    <name type="scientific">Haematococcus lacustris</name>
    <name type="common">Green alga</name>
    <name type="synonym">Haematococcus pluvialis</name>
    <dbReference type="NCBI Taxonomy" id="44745"/>
    <lineage>
        <taxon>Eukaryota</taxon>
        <taxon>Viridiplantae</taxon>
        <taxon>Chlorophyta</taxon>
        <taxon>core chlorophytes</taxon>
        <taxon>Chlorophyceae</taxon>
        <taxon>CS clade</taxon>
        <taxon>Chlamydomonadales</taxon>
        <taxon>Haematococcaceae</taxon>
        <taxon>Haematococcus</taxon>
    </lineage>
</organism>
<dbReference type="EMBL" id="BLLF01000243">
    <property type="protein sequence ID" value="GFH09553.1"/>
    <property type="molecule type" value="Genomic_DNA"/>
</dbReference>
<dbReference type="PROSITE" id="PS50222">
    <property type="entry name" value="EF_HAND_2"/>
    <property type="match status" value="1"/>
</dbReference>
<dbReference type="Proteomes" id="UP000485058">
    <property type="component" value="Unassembled WGS sequence"/>
</dbReference>